<feature type="non-terminal residue" evidence="1">
    <location>
        <position position="106"/>
    </location>
</feature>
<dbReference type="AlphaFoldDB" id="A0A382IPQ4"/>
<sequence length="106" mass="12064">MTERQKYLFDLQGYVVVEDVVSDVACELGIEKITSNMQPMEKTPDGYEANGTWHAVASLFNFGRPFIDLIDHPKLIDVLSEIIGPMLRLESAYSFVRYKGCPPFEM</sequence>
<dbReference type="Gene3D" id="2.60.120.620">
    <property type="entry name" value="q2cbj1_9rhob like domain"/>
    <property type="match status" value="1"/>
</dbReference>
<accession>A0A382IPQ4</accession>
<proteinExistence type="predicted"/>
<dbReference type="SUPFAM" id="SSF51197">
    <property type="entry name" value="Clavaminate synthase-like"/>
    <property type="match status" value="1"/>
</dbReference>
<name>A0A382IPQ4_9ZZZZ</name>
<gene>
    <name evidence="1" type="ORF">METZ01_LOCUS254628</name>
</gene>
<organism evidence="1">
    <name type="scientific">marine metagenome</name>
    <dbReference type="NCBI Taxonomy" id="408172"/>
    <lineage>
        <taxon>unclassified sequences</taxon>
        <taxon>metagenomes</taxon>
        <taxon>ecological metagenomes</taxon>
    </lineage>
</organism>
<evidence type="ECO:0000313" key="1">
    <source>
        <dbReference type="EMBL" id="SVC01774.1"/>
    </source>
</evidence>
<protein>
    <submittedName>
        <fullName evidence="1">Uncharacterized protein</fullName>
    </submittedName>
</protein>
<dbReference type="EMBL" id="UINC01068851">
    <property type="protein sequence ID" value="SVC01774.1"/>
    <property type="molecule type" value="Genomic_DNA"/>
</dbReference>
<reference evidence="1" key="1">
    <citation type="submission" date="2018-05" db="EMBL/GenBank/DDBJ databases">
        <authorList>
            <person name="Lanie J.A."/>
            <person name="Ng W.-L."/>
            <person name="Kazmierczak K.M."/>
            <person name="Andrzejewski T.M."/>
            <person name="Davidsen T.M."/>
            <person name="Wayne K.J."/>
            <person name="Tettelin H."/>
            <person name="Glass J.I."/>
            <person name="Rusch D."/>
            <person name="Podicherti R."/>
            <person name="Tsui H.-C.T."/>
            <person name="Winkler M.E."/>
        </authorList>
    </citation>
    <scope>NUCLEOTIDE SEQUENCE</scope>
</reference>